<protein>
    <recommendedName>
        <fullName evidence="4">PEP-CTERM protein-sorting domain-containing protein</fullName>
    </recommendedName>
</protein>
<evidence type="ECO:0000313" key="3">
    <source>
        <dbReference type="Proteomes" id="UP001056201"/>
    </source>
</evidence>
<name>A0ABY4SJW0_AQUTE</name>
<evidence type="ECO:0000256" key="1">
    <source>
        <dbReference type="SAM" id="SignalP"/>
    </source>
</evidence>
<organism evidence="2 3">
    <name type="scientific">Aquincola tertiaricarbonis</name>
    <dbReference type="NCBI Taxonomy" id="391953"/>
    <lineage>
        <taxon>Bacteria</taxon>
        <taxon>Pseudomonadati</taxon>
        <taxon>Pseudomonadota</taxon>
        <taxon>Betaproteobacteria</taxon>
        <taxon>Burkholderiales</taxon>
        <taxon>Sphaerotilaceae</taxon>
        <taxon>Aquincola</taxon>
    </lineage>
</organism>
<sequence>MRILIFTAGLSAAASLANAAALSDVLISGPGPGCKASDRTGALVTASCTATADRVTTTGSATAVAAGGHLGTAVFVDTQAHSADGPGGYTALTYAQTVDRLRIDASNGEQGQALLTFAVSLAVQRTSITNAPGPSAVTFAGTGSDLRADVTIAGENHSLWLTETYRVDYRPETGPIGDGSSVAYIDDVAVPSALGPRTFAVPFTFGQEFDLQLELRGYVFAGAAGDGHATMNIEAMNSFDWKGIQSVTVGGRDVAFSLTSESGVDWISPVPEPTSAWLLASGLAACAALVCMRQRRDKL</sequence>
<dbReference type="Proteomes" id="UP001056201">
    <property type="component" value="Chromosome 2"/>
</dbReference>
<evidence type="ECO:0008006" key="4">
    <source>
        <dbReference type="Google" id="ProtNLM"/>
    </source>
</evidence>
<proteinExistence type="predicted"/>
<accession>A0ABY4SJW0</accession>
<reference evidence="2" key="1">
    <citation type="submission" date="2022-05" db="EMBL/GenBank/DDBJ databases">
        <title>An RpoN-dependent PEP-CTERM gene is involved in floc formation of an Aquincola tertiaricarbonis strain.</title>
        <authorList>
            <person name="Qiu D."/>
            <person name="Xia M."/>
        </authorList>
    </citation>
    <scope>NUCLEOTIDE SEQUENCE</scope>
    <source>
        <strain evidence="2">RN12</strain>
    </source>
</reference>
<gene>
    <name evidence="2" type="ORF">MW290_22200</name>
</gene>
<feature type="chain" id="PRO_5047193855" description="PEP-CTERM protein-sorting domain-containing protein" evidence="1">
    <location>
        <begin position="20"/>
        <end position="299"/>
    </location>
</feature>
<feature type="signal peptide" evidence="1">
    <location>
        <begin position="1"/>
        <end position="19"/>
    </location>
</feature>
<keyword evidence="1" id="KW-0732">Signal</keyword>
<evidence type="ECO:0000313" key="2">
    <source>
        <dbReference type="EMBL" id="URI11645.1"/>
    </source>
</evidence>
<dbReference type="EMBL" id="CP097636">
    <property type="protein sequence ID" value="URI11645.1"/>
    <property type="molecule type" value="Genomic_DNA"/>
</dbReference>
<keyword evidence="3" id="KW-1185">Reference proteome</keyword>